<evidence type="ECO:0000313" key="3">
    <source>
        <dbReference type="EMBL" id="GMH87705.1"/>
    </source>
</evidence>
<name>A0A9W7BGX9_9STRA</name>
<dbReference type="PANTHER" id="PTHR21092">
    <property type="entry name" value="NICASTRIN"/>
    <property type="match status" value="1"/>
</dbReference>
<protein>
    <recommendedName>
        <fullName evidence="5">Nicastrin</fullName>
    </recommendedName>
</protein>
<dbReference type="Proteomes" id="UP001165085">
    <property type="component" value="Unassembled WGS sequence"/>
</dbReference>
<reference evidence="4" key="1">
    <citation type="journal article" date="2023" name="Commun. Biol.">
        <title>Genome analysis of Parmales, the sister group of diatoms, reveals the evolutionary specialization of diatoms from phago-mixotrophs to photoautotrophs.</title>
        <authorList>
            <person name="Ban H."/>
            <person name="Sato S."/>
            <person name="Yoshikawa S."/>
            <person name="Yamada K."/>
            <person name="Nakamura Y."/>
            <person name="Ichinomiya M."/>
            <person name="Sato N."/>
            <person name="Blanc-Mathieu R."/>
            <person name="Endo H."/>
            <person name="Kuwata A."/>
            <person name="Ogata H."/>
        </authorList>
    </citation>
    <scope>NUCLEOTIDE SEQUENCE [LARGE SCALE GENOMIC DNA]</scope>
    <source>
        <strain evidence="4">NIES 3701</strain>
    </source>
</reference>
<dbReference type="InterPro" id="IPR008710">
    <property type="entry name" value="Nicastrin"/>
</dbReference>
<evidence type="ECO:0008006" key="5">
    <source>
        <dbReference type="Google" id="ProtNLM"/>
    </source>
</evidence>
<sequence>MANRSLLGRILSLLLLLSDRQRHVMAGAGGGGGPANLDNPWQSRVHQLPDKYCTVLFRRSTHSTGSLVGCSTKSKSSAQTSPLIYLSTASEIETYVSTVISSPPTATLTAVIPASLFTNSTLTKLTSHSVTSIILLDDSTPASSPSTAQLLNLNSWGVPISLVQDAESQDLLKSLASSNAESSSSSSSSSSSYNFPYPRYESAFNYYMGPSTATSEICLNWQNLDGLPSPQCKPLGGQSIYASTSSPSSSSTVMIALKIDSTSFFHDLVPAANDAAASIVTALLASREIGRAISAAPSGSKNIAVGMFQGESYDSMGSLTFLKNTVSSSKLSCEKQVGDACLSPLYPDLSFQNLTDINTMIAIDQVGIIQEENKFFSHGYNGEGDSMSQIDYILQSLTTNNFSVQGSSQDTLPTTPLTSLISTHSNPDSVTGVVLSAYDSGYTDPNRYTRFDTYEKINLEAIAAAATLAARAALADAVSSVIEGGVDAAVSWAEAKIPEISVDDELLVELSTCFFESGSQCDLVKTSVASATADAIDATGYSIYSAGLGSPPNYYVGVYSSFYSQPYVVVDGRAMGGTEDVEAFQSSSSNFIGVQASELELTLKYLLASYLNTTAHFHPAVDTDLTPESDANLDMWVVGDGDTPLWTEPNWDSEVGLAVFNAGGSEVNTIFLDVISVLIFLATLAGGFKYASKWKREKLL</sequence>
<dbReference type="OrthoDB" id="10265862at2759"/>
<feature type="transmembrane region" description="Helical" evidence="1">
    <location>
        <begin position="670"/>
        <end position="691"/>
    </location>
</feature>
<keyword evidence="1" id="KW-0812">Transmembrane</keyword>
<keyword evidence="2" id="KW-0732">Signal</keyword>
<dbReference type="GO" id="GO:0016485">
    <property type="term" value="P:protein processing"/>
    <property type="evidence" value="ECO:0007669"/>
    <property type="project" value="InterPro"/>
</dbReference>
<dbReference type="Gene3D" id="3.40.630.10">
    <property type="entry name" value="Zn peptidases"/>
    <property type="match status" value="1"/>
</dbReference>
<feature type="signal peptide" evidence="2">
    <location>
        <begin position="1"/>
        <end position="26"/>
    </location>
</feature>
<keyword evidence="4" id="KW-1185">Reference proteome</keyword>
<feature type="chain" id="PRO_5040761779" description="Nicastrin" evidence="2">
    <location>
        <begin position="27"/>
        <end position="700"/>
    </location>
</feature>
<dbReference type="AlphaFoldDB" id="A0A9W7BGX9"/>
<evidence type="ECO:0000256" key="1">
    <source>
        <dbReference type="SAM" id="Phobius"/>
    </source>
</evidence>
<dbReference type="PANTHER" id="PTHR21092:SF0">
    <property type="entry name" value="NICASTRIN"/>
    <property type="match status" value="1"/>
</dbReference>
<comment type="caution">
    <text evidence="3">The sequence shown here is derived from an EMBL/GenBank/DDBJ whole genome shotgun (WGS) entry which is preliminary data.</text>
</comment>
<accession>A0A9W7BGX9</accession>
<keyword evidence="1" id="KW-0472">Membrane</keyword>
<evidence type="ECO:0000256" key="2">
    <source>
        <dbReference type="SAM" id="SignalP"/>
    </source>
</evidence>
<dbReference type="EMBL" id="BRXY01000332">
    <property type="protein sequence ID" value="GMH87705.1"/>
    <property type="molecule type" value="Genomic_DNA"/>
</dbReference>
<dbReference type="SUPFAM" id="SSF53187">
    <property type="entry name" value="Zn-dependent exopeptidases"/>
    <property type="match status" value="1"/>
</dbReference>
<dbReference type="Pfam" id="PF05450">
    <property type="entry name" value="Nicastrin"/>
    <property type="match status" value="1"/>
</dbReference>
<gene>
    <name evidence="3" type="ORF">TrST_g3097</name>
</gene>
<dbReference type="GO" id="GO:0005886">
    <property type="term" value="C:plasma membrane"/>
    <property type="evidence" value="ECO:0007669"/>
    <property type="project" value="TreeGrafter"/>
</dbReference>
<evidence type="ECO:0000313" key="4">
    <source>
        <dbReference type="Proteomes" id="UP001165085"/>
    </source>
</evidence>
<keyword evidence="1" id="KW-1133">Transmembrane helix</keyword>
<organism evidence="3 4">
    <name type="scientific">Triparma strigata</name>
    <dbReference type="NCBI Taxonomy" id="1606541"/>
    <lineage>
        <taxon>Eukaryota</taxon>
        <taxon>Sar</taxon>
        <taxon>Stramenopiles</taxon>
        <taxon>Ochrophyta</taxon>
        <taxon>Bolidophyceae</taxon>
        <taxon>Parmales</taxon>
        <taxon>Triparmaceae</taxon>
        <taxon>Triparma</taxon>
    </lineage>
</organism>
<proteinExistence type="predicted"/>